<comment type="caution">
    <text evidence="2">The sequence shown here is derived from an EMBL/GenBank/DDBJ whole genome shotgun (WGS) entry which is preliminary data.</text>
</comment>
<dbReference type="EMBL" id="SMLW01000608">
    <property type="protein sequence ID" value="MTI27020.1"/>
    <property type="molecule type" value="Genomic_DNA"/>
</dbReference>
<protein>
    <submittedName>
        <fullName evidence="2">Suppressor of fused domain protein</fullName>
    </submittedName>
</protein>
<evidence type="ECO:0000313" key="3">
    <source>
        <dbReference type="Proteomes" id="UP000798808"/>
    </source>
</evidence>
<dbReference type="InterPro" id="IPR020941">
    <property type="entry name" value="SUFU-like_domain"/>
</dbReference>
<evidence type="ECO:0000259" key="1">
    <source>
        <dbReference type="Pfam" id="PF05076"/>
    </source>
</evidence>
<dbReference type="Pfam" id="PF05076">
    <property type="entry name" value="SUFU"/>
    <property type="match status" value="1"/>
</dbReference>
<dbReference type="Proteomes" id="UP000798808">
    <property type="component" value="Unassembled WGS sequence"/>
</dbReference>
<keyword evidence="3" id="KW-1185">Reference proteome</keyword>
<reference evidence="2 3" key="1">
    <citation type="submission" date="2019-02" db="EMBL/GenBank/DDBJ databases">
        <authorList>
            <person name="Goldberg S.R."/>
            <person name="Haltli B.A."/>
            <person name="Correa H."/>
            <person name="Russell K.G."/>
        </authorList>
    </citation>
    <scope>NUCLEOTIDE SEQUENCE [LARGE SCALE GENOMIC DNA]</scope>
    <source>
        <strain evidence="2 3">JCM 16186</strain>
    </source>
</reference>
<feature type="domain" description="Suppressor of fused-like" evidence="1">
    <location>
        <begin position="221"/>
        <end position="366"/>
    </location>
</feature>
<organism evidence="2 3">
    <name type="scientific">Fulvivirga kasyanovii</name>
    <dbReference type="NCBI Taxonomy" id="396812"/>
    <lineage>
        <taxon>Bacteria</taxon>
        <taxon>Pseudomonadati</taxon>
        <taxon>Bacteroidota</taxon>
        <taxon>Cytophagia</taxon>
        <taxon>Cytophagales</taxon>
        <taxon>Fulvivirgaceae</taxon>
        <taxon>Fulvivirga</taxon>
    </lineage>
</organism>
<dbReference type="RefSeq" id="WP_155174027.1">
    <property type="nucleotide sequence ID" value="NZ_BAAAFL010000051.1"/>
</dbReference>
<evidence type="ECO:0000313" key="2">
    <source>
        <dbReference type="EMBL" id="MTI27020.1"/>
    </source>
</evidence>
<name>A0ABW9RVJ5_9BACT</name>
<gene>
    <name evidence="2" type="ORF">E1163_18835</name>
</gene>
<accession>A0ABW9RVJ5</accession>
<sequence>MSFLKKIFSSKEASREPEVLLEEESPLCPIKAIVEQDDRVVYFYLWGSEDTNFGIKTCWVRNLIQAPDEPETKLINKGIPPLLPKQYCKFPDGQEKLKAADLSIVWLEEGDGAALFLKDEILAIIPAWSGLEGFPGYARDCKGNGDLAWEITDRNELPGRIEQAISCWFSWSSELNPFRLEQPRILEVYEELLGKSDKYYAIDGNQWPPKGLFLRNGASKTVFATVGLSLIPMPSIEMYVDDRLEHNRIELGIMLNSTLKEDDLQGIAEWISGQASMPWDNITFFGEGHTINFKGLNSGKFNSVLLTNKLEVLPKVELGKFRNSSIKFLWMVPISQKERKLVIDKGSEALIKKLDKIGTEVYSLDRDEVV</sequence>
<proteinExistence type="predicted"/>